<proteinExistence type="predicted"/>
<accession>A0AC35G7A7</accession>
<reference evidence="2" key="1">
    <citation type="submission" date="2022-11" db="UniProtKB">
        <authorList>
            <consortium name="WormBaseParasite"/>
        </authorList>
    </citation>
    <scope>IDENTIFICATION</scope>
</reference>
<sequence length="356" mass="40758">MKTIVNVAFLFQLFFVIFVQSEEKWNSIQEMNGEFEKRFTDKDELSMKEWNEALPTESERNEMETLIDFLMALSTFENLSSTKLLSNYPLLKKSFNITFYKREYAILHEIYNPEDSLKFKRYFGYAIIASRSIASKPFLNHAAPHFKFDGNVCNQSAEIFEKTSSRTLVIAGAHRYAVRDRSPPNPCQSDFAIADPAHNNLTMFHAFNDAILSASKRHSEFDKIPYFFIQWHGMSEESCPNSPAFISCGASGNDKIYLNSSLAANKLKFAYGNGAKTPFDDPECNLAATTNVFGRHVDGIHKNEVCQKSAKNVSGYFIHIEQKKKERNDWNNWIKAVKEAFDLTNTVCKLNNKTIC</sequence>
<dbReference type="WBParaSite" id="PS1159_v2.g24371.t1">
    <property type="protein sequence ID" value="PS1159_v2.g24371.t1"/>
    <property type="gene ID" value="PS1159_v2.g24371"/>
</dbReference>
<protein>
    <submittedName>
        <fullName evidence="2">Uncharacterized protein</fullName>
    </submittedName>
</protein>
<dbReference type="Proteomes" id="UP000887580">
    <property type="component" value="Unplaced"/>
</dbReference>
<organism evidence="1 2">
    <name type="scientific">Panagrolaimus sp. PS1159</name>
    <dbReference type="NCBI Taxonomy" id="55785"/>
    <lineage>
        <taxon>Eukaryota</taxon>
        <taxon>Metazoa</taxon>
        <taxon>Ecdysozoa</taxon>
        <taxon>Nematoda</taxon>
        <taxon>Chromadorea</taxon>
        <taxon>Rhabditida</taxon>
        <taxon>Tylenchina</taxon>
        <taxon>Panagrolaimomorpha</taxon>
        <taxon>Panagrolaimoidea</taxon>
        <taxon>Panagrolaimidae</taxon>
        <taxon>Panagrolaimus</taxon>
    </lineage>
</organism>
<name>A0AC35G7A7_9BILA</name>
<evidence type="ECO:0000313" key="1">
    <source>
        <dbReference type="Proteomes" id="UP000887580"/>
    </source>
</evidence>
<evidence type="ECO:0000313" key="2">
    <source>
        <dbReference type="WBParaSite" id="PS1159_v2.g24371.t1"/>
    </source>
</evidence>